<accession>R2Y583</accession>
<evidence type="ECO:0000259" key="1">
    <source>
        <dbReference type="Pfam" id="PF06605"/>
    </source>
</evidence>
<reference evidence="3 5" key="2">
    <citation type="submission" date="2013-03" db="EMBL/GenBank/DDBJ databases">
        <title>The Genome Sequence of Enterococcus gilvus ATCC BAA-350 (PacBio/Illumina hybrid assembly).</title>
        <authorList>
            <consortium name="The Broad Institute Genomics Platform"/>
            <consortium name="The Broad Institute Genome Sequencing Center for Infectious Disease"/>
            <person name="Earl A."/>
            <person name="Russ C."/>
            <person name="Gilmore M."/>
            <person name="Surin D."/>
            <person name="Walker B."/>
            <person name="Young S."/>
            <person name="Zeng Q."/>
            <person name="Gargeya S."/>
            <person name="Fitzgerald M."/>
            <person name="Haas B."/>
            <person name="Abouelleil A."/>
            <person name="Allen A.W."/>
            <person name="Alvarado L."/>
            <person name="Arachchi H.M."/>
            <person name="Berlin A.M."/>
            <person name="Chapman S.B."/>
            <person name="Gainer-Dewar J."/>
            <person name="Goldberg J."/>
            <person name="Griggs A."/>
            <person name="Gujja S."/>
            <person name="Hansen M."/>
            <person name="Howarth C."/>
            <person name="Imamovic A."/>
            <person name="Ireland A."/>
            <person name="Larimer J."/>
            <person name="McCowan C."/>
            <person name="Murphy C."/>
            <person name="Pearson M."/>
            <person name="Poon T.W."/>
            <person name="Priest M."/>
            <person name="Roberts A."/>
            <person name="Saif S."/>
            <person name="Shea T."/>
            <person name="Sisk P."/>
            <person name="Sykes S."/>
            <person name="Wortman J."/>
            <person name="Nusbaum C."/>
            <person name="Birren B."/>
        </authorList>
    </citation>
    <scope>NUCLEOTIDE SEQUENCE [LARGE SCALE GENOMIC DNA]</scope>
    <source>
        <strain evidence="3 5">ATCC BAA-350</strain>
    </source>
</reference>
<sequence length="700" mass="78050">MAVFKNVRKEAFVALAEVSYSHKVNGEKSIKGTIYTGDEVISGIDRGWSLEFKGEVFYITYALPVDNGESVTVEFDAIHEFFYKMGKSSVYELLNGSNTAKTYLDLIFSNSGYNYSLSASLPAFEKQNFGMKNRLALFNDFINSTSTEFKVVGKTVTIVEKLGSDLSTIVRKGFNMQELGLEQNIGDFVTYAKGFGAFVDPDDESKGRLEATYKSPLADIYGILESDPVVDERYTKTESMLVRLKELVESSYSISVSLTVEDLQKAGYNYAFPNPGDYISAINEELHFQQKIRIVGIEESFDVLGESLEKSVVCNSLNLVDQKNQADASNSQNWSDIMNGVKPIPNEWLTDAIRNATNALLEAQTEVRFTNNGILAVEKEDSNRLVLMNSAGIGVSTDGGKTFENALTAQGVNASVVNTGILRAIKIQGKNIMIDLTSGEVSFKQGEIIGKDLKIDITNGEMKTVQKANQGTTTVDYSNAQIRFRDNRSNKEAAITGWGVGQENSAEYIPALQLGAHKTLRLFLYYDPSKEARLTDRGWFVSSTTALYDLSDSFSINAPRFSVTGTKNAIHPTREGVRATPAYETTESYLGDIGRSVTNTDCEVWVSIDPIFSDTVNLDIPYEVFLQVYDNARVWVSDFRSDAFLVCSDQPRVRFAYELKAKRMGYENERLVLFEEIDNKETEQIWGPQEFKEKVKEVSN</sequence>
<name>R2Y583_9ENTE</name>
<dbReference type="EMBL" id="ASWH01000001">
    <property type="protein sequence ID" value="EOW82934.1"/>
    <property type="molecule type" value="Genomic_DNA"/>
</dbReference>
<evidence type="ECO:0000313" key="3">
    <source>
        <dbReference type="EMBL" id="EOW82934.1"/>
    </source>
</evidence>
<feature type="domain" description="Tail spike" evidence="1">
    <location>
        <begin position="90"/>
        <end position="299"/>
    </location>
</feature>
<dbReference type="PATRIC" id="fig|1158614.3.peg.1718"/>
<dbReference type="Pfam" id="PF06605">
    <property type="entry name" value="Prophage_tail"/>
    <property type="match status" value="1"/>
</dbReference>
<dbReference type="HOGENOM" id="CLU_393700_0_0_9"/>
<dbReference type="RefSeq" id="WP_010780121.1">
    <property type="nucleotide sequence ID" value="NZ_ASWH01000001.1"/>
</dbReference>
<dbReference type="OrthoDB" id="4387735at2"/>
<proteinExistence type="predicted"/>
<dbReference type="Proteomes" id="UP000014160">
    <property type="component" value="Unassembled WGS sequence"/>
</dbReference>
<evidence type="ECO:0000313" key="4">
    <source>
        <dbReference type="Proteomes" id="UP000013750"/>
    </source>
</evidence>
<dbReference type="Gene3D" id="3.55.50.40">
    <property type="match status" value="1"/>
</dbReference>
<evidence type="ECO:0000313" key="5">
    <source>
        <dbReference type="Proteomes" id="UP000014160"/>
    </source>
</evidence>
<reference evidence="2 4" key="1">
    <citation type="submission" date="2013-02" db="EMBL/GenBank/DDBJ databases">
        <title>The Genome Sequence of Enterococcus gilvus ATCC BAA-350.</title>
        <authorList>
            <consortium name="The Broad Institute Genome Sequencing Platform"/>
            <consortium name="The Broad Institute Genome Sequencing Center for Infectious Disease"/>
            <person name="Earl A.M."/>
            <person name="Gilmore M.S."/>
            <person name="Lebreton F."/>
            <person name="Walker B."/>
            <person name="Young S.K."/>
            <person name="Zeng Q."/>
            <person name="Gargeya S."/>
            <person name="Fitzgerald M."/>
            <person name="Haas B."/>
            <person name="Abouelleil A."/>
            <person name="Alvarado L."/>
            <person name="Arachchi H.M."/>
            <person name="Berlin A.M."/>
            <person name="Chapman S.B."/>
            <person name="Dewar J."/>
            <person name="Goldberg J."/>
            <person name="Griggs A."/>
            <person name="Gujja S."/>
            <person name="Hansen M."/>
            <person name="Howarth C."/>
            <person name="Imamovic A."/>
            <person name="Larimer J."/>
            <person name="McCowan C."/>
            <person name="Murphy C."/>
            <person name="Neiman D."/>
            <person name="Pearson M."/>
            <person name="Priest M."/>
            <person name="Roberts A."/>
            <person name="Saif S."/>
            <person name="Shea T."/>
            <person name="Sisk P."/>
            <person name="Sykes S."/>
            <person name="Wortman J."/>
            <person name="Nusbaum C."/>
            <person name="Birren B."/>
        </authorList>
    </citation>
    <scope>NUCLEOTIDE SEQUENCE [LARGE SCALE GENOMIC DNA]</scope>
    <source>
        <strain evidence="2 4">ATCC BAA-350</strain>
    </source>
</reference>
<dbReference type="Proteomes" id="UP000013750">
    <property type="component" value="Unassembled WGS sequence"/>
</dbReference>
<keyword evidence="5" id="KW-1185">Reference proteome</keyword>
<comment type="caution">
    <text evidence="2">The sequence shown here is derived from an EMBL/GenBank/DDBJ whole genome shotgun (WGS) entry which is preliminary data.</text>
</comment>
<gene>
    <name evidence="3" type="ORF">I592_02258</name>
    <name evidence="2" type="ORF">UKC_01709</name>
</gene>
<dbReference type="AlphaFoldDB" id="R2Y583"/>
<dbReference type="EMBL" id="AJDQ01000006">
    <property type="protein sequence ID" value="EOI57492.1"/>
    <property type="molecule type" value="Genomic_DNA"/>
</dbReference>
<dbReference type="InterPro" id="IPR010572">
    <property type="entry name" value="Tail_dom"/>
</dbReference>
<organism evidence="2 4">
    <name type="scientific">Enterococcus gilvus ATCC BAA-350</name>
    <dbReference type="NCBI Taxonomy" id="1158614"/>
    <lineage>
        <taxon>Bacteria</taxon>
        <taxon>Bacillati</taxon>
        <taxon>Bacillota</taxon>
        <taxon>Bacilli</taxon>
        <taxon>Lactobacillales</taxon>
        <taxon>Enterococcaceae</taxon>
        <taxon>Enterococcus</taxon>
    </lineage>
</organism>
<protein>
    <recommendedName>
        <fullName evidence="1">Tail spike domain-containing protein</fullName>
    </recommendedName>
</protein>
<evidence type="ECO:0000313" key="2">
    <source>
        <dbReference type="EMBL" id="EOI57492.1"/>
    </source>
</evidence>
<dbReference type="eggNOG" id="COG4926">
    <property type="taxonomic scope" value="Bacteria"/>
</dbReference>